<dbReference type="InterPro" id="IPR012347">
    <property type="entry name" value="Ferritin-like"/>
</dbReference>
<keyword evidence="4" id="KW-0410">Iron transport</keyword>
<keyword evidence="6 9" id="KW-0408">Iron</keyword>
<gene>
    <name evidence="13" type="ORF">BEN30_05005</name>
</gene>
<dbReference type="SUPFAM" id="SSF47240">
    <property type="entry name" value="Ferritin-like"/>
    <property type="match status" value="1"/>
</dbReference>
<keyword evidence="14" id="KW-1185">Reference proteome</keyword>
<evidence type="ECO:0000256" key="7">
    <source>
        <dbReference type="ARBA" id="ARBA00023065"/>
    </source>
</evidence>
<proteinExistence type="inferred from homology"/>
<dbReference type="OrthoDB" id="9800505at2"/>
<keyword evidence="11" id="KW-0349">Heme</keyword>
<feature type="binding site" evidence="10">
    <location>
        <position position="131"/>
    </location>
    <ligand>
        <name>Fe cation</name>
        <dbReference type="ChEBI" id="CHEBI:24875"/>
        <label>2</label>
    </ligand>
</feature>
<dbReference type="CDD" id="cd00907">
    <property type="entry name" value="Bacterioferritin"/>
    <property type="match status" value="1"/>
</dbReference>
<evidence type="ECO:0000256" key="2">
    <source>
        <dbReference type="ARBA" id="ARBA00022434"/>
    </source>
</evidence>
<name>A0A1E5QAQ5_9PROT</name>
<feature type="binding site" evidence="10">
    <location>
        <position position="51"/>
    </location>
    <ligand>
        <name>Fe cation</name>
        <dbReference type="ChEBI" id="CHEBI:24875"/>
        <label>1</label>
    </ligand>
</feature>
<organism evidence="13 14">
    <name type="scientific">Magnetovibrio blakemorei</name>
    <dbReference type="NCBI Taxonomy" id="28181"/>
    <lineage>
        <taxon>Bacteria</taxon>
        <taxon>Pseudomonadati</taxon>
        <taxon>Pseudomonadota</taxon>
        <taxon>Alphaproteobacteria</taxon>
        <taxon>Rhodospirillales</taxon>
        <taxon>Magnetovibrionaceae</taxon>
        <taxon>Magnetovibrio</taxon>
    </lineage>
</organism>
<reference evidence="14" key="1">
    <citation type="submission" date="2016-07" db="EMBL/GenBank/DDBJ databases">
        <authorList>
            <person name="Florea S."/>
            <person name="Webb J.S."/>
            <person name="Jaromczyk J."/>
            <person name="Schardl C.L."/>
        </authorList>
    </citation>
    <scope>NUCLEOTIDE SEQUENCE [LARGE SCALE GENOMIC DNA]</scope>
    <source>
        <strain evidence="14">MV-1</strain>
    </source>
</reference>
<comment type="catalytic activity">
    <reaction evidence="8">
        <text>Fe(2+)(in) = Fe(2+)(out)</text>
        <dbReference type="Rhea" id="RHEA:28486"/>
        <dbReference type="ChEBI" id="CHEBI:29033"/>
    </reaction>
</comment>
<dbReference type="GO" id="GO:0004322">
    <property type="term" value="F:ferroxidase activity"/>
    <property type="evidence" value="ECO:0007669"/>
    <property type="project" value="TreeGrafter"/>
</dbReference>
<dbReference type="PROSITE" id="PS50905">
    <property type="entry name" value="FERRITIN_LIKE"/>
    <property type="match status" value="1"/>
</dbReference>
<evidence type="ECO:0000256" key="3">
    <source>
        <dbReference type="ARBA" id="ARBA00022448"/>
    </source>
</evidence>
<feature type="binding site" evidence="10">
    <location>
        <position position="18"/>
    </location>
    <ligand>
        <name>Fe cation</name>
        <dbReference type="ChEBI" id="CHEBI:24875"/>
        <label>1</label>
    </ligand>
</feature>
<dbReference type="GO" id="GO:0005829">
    <property type="term" value="C:cytosol"/>
    <property type="evidence" value="ECO:0007669"/>
    <property type="project" value="TreeGrafter"/>
</dbReference>
<evidence type="ECO:0000259" key="12">
    <source>
        <dbReference type="PROSITE" id="PS50905"/>
    </source>
</evidence>
<keyword evidence="2 9" id="KW-0409">Iron storage</keyword>
<dbReference type="InterPro" id="IPR009078">
    <property type="entry name" value="Ferritin-like_SF"/>
</dbReference>
<dbReference type="Proteomes" id="UP000095347">
    <property type="component" value="Unassembled WGS sequence"/>
</dbReference>
<dbReference type="Gene3D" id="1.20.1260.10">
    <property type="match status" value="1"/>
</dbReference>
<dbReference type="RefSeq" id="WP_069956921.1">
    <property type="nucleotide sequence ID" value="NZ_MCGG01000009.1"/>
</dbReference>
<feature type="binding site" evidence="10">
    <location>
        <position position="54"/>
    </location>
    <ligand>
        <name>Fe cation</name>
        <dbReference type="ChEBI" id="CHEBI:24875"/>
        <label>1</label>
    </ligand>
</feature>
<evidence type="ECO:0000256" key="5">
    <source>
        <dbReference type="ARBA" id="ARBA00023002"/>
    </source>
</evidence>
<evidence type="ECO:0000313" key="13">
    <source>
        <dbReference type="EMBL" id="OEJ69067.1"/>
    </source>
</evidence>
<keyword evidence="5" id="KW-0560">Oxidoreductase</keyword>
<sequence length="159" mass="18208">MQGNAKVIETLNNLLAFELAAADQYFIHSQMYADWGLPMLYEHIHHEWQEELDHAKQLIERILFLEGMANMVNRDTISVGTDVPSMLKSDLTLEYDAVVKLKDAIALCETERDFQSRQILLGLLEDTEMDHAYWLEKQLGLIDKMGLQNYIEHAAKGGA</sequence>
<dbReference type="GO" id="GO:0006879">
    <property type="term" value="P:intracellular iron ion homeostasis"/>
    <property type="evidence" value="ECO:0007669"/>
    <property type="project" value="UniProtKB-KW"/>
</dbReference>
<dbReference type="PROSITE" id="PS00549">
    <property type="entry name" value="BACTERIOFERRITIN"/>
    <property type="match status" value="1"/>
</dbReference>
<dbReference type="GO" id="GO:0008199">
    <property type="term" value="F:ferric iron binding"/>
    <property type="evidence" value="ECO:0007669"/>
    <property type="project" value="InterPro"/>
</dbReference>
<dbReference type="InterPro" id="IPR008331">
    <property type="entry name" value="Ferritin_DPS_dom"/>
</dbReference>
<dbReference type="PANTHER" id="PTHR30295:SF9">
    <property type="entry name" value="BACTERIOFERRITIN"/>
    <property type="match status" value="1"/>
</dbReference>
<evidence type="ECO:0000256" key="9">
    <source>
        <dbReference type="PIRNR" id="PIRNR002560"/>
    </source>
</evidence>
<feature type="binding site" evidence="10">
    <location>
        <position position="94"/>
    </location>
    <ligand>
        <name>Fe cation</name>
        <dbReference type="ChEBI" id="CHEBI:24875"/>
        <label>2</label>
    </ligand>
</feature>
<feature type="binding site" evidence="10">
    <location>
        <position position="128"/>
    </location>
    <ligand>
        <name>Fe cation</name>
        <dbReference type="ChEBI" id="CHEBI:24875"/>
        <label>2</label>
    </ligand>
</feature>
<feature type="binding site" evidence="10">
    <location>
        <position position="50"/>
    </location>
    <ligand>
        <name>Fe cation</name>
        <dbReference type="ChEBI" id="CHEBI:24875"/>
        <label>3</label>
    </ligand>
</feature>
<feature type="binding site" evidence="10">
    <location>
        <position position="46"/>
    </location>
    <ligand>
        <name>Fe cation</name>
        <dbReference type="ChEBI" id="CHEBI:24875"/>
        <label>3</label>
    </ligand>
</feature>
<keyword evidence="7" id="KW-0406">Ion transport</keyword>
<keyword evidence="3" id="KW-0813">Transport</keyword>
<dbReference type="PRINTS" id="PR00601">
    <property type="entry name" value="BACFERRITIN"/>
</dbReference>
<dbReference type="GO" id="GO:0020037">
    <property type="term" value="F:heme binding"/>
    <property type="evidence" value="ECO:0007669"/>
    <property type="project" value="TreeGrafter"/>
</dbReference>
<dbReference type="GO" id="GO:0006826">
    <property type="term" value="P:iron ion transport"/>
    <property type="evidence" value="ECO:0007669"/>
    <property type="project" value="UniProtKB-KW"/>
</dbReference>
<comment type="function">
    <text evidence="11">Iron-storage protein.</text>
</comment>
<accession>A0A1E5QAQ5</accession>
<dbReference type="EMBL" id="MCGG01000009">
    <property type="protein sequence ID" value="OEJ69067.1"/>
    <property type="molecule type" value="Genomic_DNA"/>
</dbReference>
<evidence type="ECO:0000256" key="10">
    <source>
        <dbReference type="PIRSR" id="PIRSR002560-1"/>
    </source>
</evidence>
<evidence type="ECO:0000256" key="6">
    <source>
        <dbReference type="ARBA" id="ARBA00023004"/>
    </source>
</evidence>
<comment type="similarity">
    <text evidence="1 9 11">Belongs to the bacterioferritin family.</text>
</comment>
<evidence type="ECO:0000313" key="14">
    <source>
        <dbReference type="Proteomes" id="UP000095347"/>
    </source>
</evidence>
<keyword evidence="9 10" id="KW-0479">Metal-binding</keyword>
<dbReference type="AlphaFoldDB" id="A0A1E5QAQ5"/>
<feature type="binding site" evidence="10">
    <location>
        <position position="51"/>
    </location>
    <ligand>
        <name>Fe cation</name>
        <dbReference type="ChEBI" id="CHEBI:24875"/>
        <label>2</label>
    </ligand>
</feature>
<dbReference type="PIRSF" id="PIRSF002560">
    <property type="entry name" value="Bacterioferritin"/>
    <property type="match status" value="1"/>
</dbReference>
<evidence type="ECO:0000256" key="1">
    <source>
        <dbReference type="ARBA" id="ARBA00008093"/>
    </source>
</evidence>
<evidence type="ECO:0000256" key="4">
    <source>
        <dbReference type="ARBA" id="ARBA00022496"/>
    </source>
</evidence>
<dbReference type="NCBIfam" id="TIGR00754">
    <property type="entry name" value="bfr"/>
    <property type="match status" value="1"/>
</dbReference>
<dbReference type="PANTHER" id="PTHR30295">
    <property type="entry name" value="BACTERIOFERRITIN"/>
    <property type="match status" value="1"/>
</dbReference>
<evidence type="ECO:0000256" key="8">
    <source>
        <dbReference type="ARBA" id="ARBA00036243"/>
    </source>
</evidence>
<evidence type="ECO:0000256" key="11">
    <source>
        <dbReference type="RuleBase" id="RU000623"/>
    </source>
</evidence>
<feature type="binding site" evidence="10">
    <location>
        <position position="128"/>
    </location>
    <ligand>
        <name>Fe cation</name>
        <dbReference type="ChEBI" id="CHEBI:24875"/>
        <label>1</label>
    </ligand>
</feature>
<dbReference type="InterPro" id="IPR009040">
    <property type="entry name" value="Ferritin-like_diiron"/>
</dbReference>
<protein>
    <recommendedName>
        <fullName evidence="9 11">Bacterioferritin</fullName>
    </recommendedName>
</protein>
<feature type="domain" description="Ferritin-like diiron" evidence="12">
    <location>
        <begin position="1"/>
        <end position="146"/>
    </location>
</feature>
<dbReference type="Pfam" id="PF00210">
    <property type="entry name" value="Ferritin"/>
    <property type="match status" value="1"/>
</dbReference>
<comment type="caution">
    <text evidence="13">The sequence shown here is derived from an EMBL/GenBank/DDBJ whole genome shotgun (WGS) entry which is preliminary data.</text>
</comment>
<dbReference type="InterPro" id="IPR002024">
    <property type="entry name" value="Bacterioferritin"/>
</dbReference>
<dbReference type="STRING" id="28181.BEN30_05005"/>